<protein>
    <submittedName>
        <fullName evidence="4">Uncharacterized protein</fullName>
    </submittedName>
</protein>
<dbReference type="InterPro" id="IPR036291">
    <property type="entry name" value="NAD(P)-bd_dom_sf"/>
</dbReference>
<reference evidence="4 5" key="1">
    <citation type="submission" date="2014-04" db="EMBL/GenBank/DDBJ databases">
        <authorList>
            <consortium name="DOE Joint Genome Institute"/>
            <person name="Kuo A."/>
            <person name="Tarkka M."/>
            <person name="Buscot F."/>
            <person name="Kohler A."/>
            <person name="Nagy L.G."/>
            <person name="Floudas D."/>
            <person name="Copeland A."/>
            <person name="Barry K.W."/>
            <person name="Cichocki N."/>
            <person name="Veneault-Fourrey C."/>
            <person name="LaButti K."/>
            <person name="Lindquist E.A."/>
            <person name="Lipzen A."/>
            <person name="Lundell T."/>
            <person name="Morin E."/>
            <person name="Murat C."/>
            <person name="Sun H."/>
            <person name="Tunlid A."/>
            <person name="Henrissat B."/>
            <person name="Grigoriev I.V."/>
            <person name="Hibbett D.S."/>
            <person name="Martin F."/>
            <person name="Nordberg H.P."/>
            <person name="Cantor M.N."/>
            <person name="Hua S.X."/>
        </authorList>
    </citation>
    <scope>NUCLEOTIDE SEQUENCE [LARGE SCALE GENOMIC DNA]</scope>
    <source>
        <strain evidence="4 5">F 1598</strain>
    </source>
</reference>
<dbReference type="Gene3D" id="3.40.50.720">
    <property type="entry name" value="NAD(P)-binding Rossmann-like Domain"/>
    <property type="match status" value="1"/>
</dbReference>
<dbReference type="Pfam" id="PF00106">
    <property type="entry name" value="adh_short"/>
    <property type="match status" value="1"/>
</dbReference>
<evidence type="ECO:0000256" key="2">
    <source>
        <dbReference type="ARBA" id="ARBA00023002"/>
    </source>
</evidence>
<evidence type="ECO:0000313" key="4">
    <source>
        <dbReference type="EMBL" id="KIM81166.1"/>
    </source>
</evidence>
<dbReference type="PANTHER" id="PTHR43976:SF16">
    <property type="entry name" value="SHORT-CHAIN DEHYDROGENASE_REDUCTASE FAMILY PROTEIN"/>
    <property type="match status" value="1"/>
</dbReference>
<dbReference type="PRINTS" id="PR00081">
    <property type="entry name" value="GDHRDH"/>
</dbReference>
<dbReference type="InterPro" id="IPR051911">
    <property type="entry name" value="SDR_oxidoreductase"/>
</dbReference>
<comment type="similarity">
    <text evidence="1 3">Belongs to the short-chain dehydrogenases/reductases (SDR) family.</text>
</comment>
<dbReference type="GO" id="GO:0016491">
    <property type="term" value="F:oxidoreductase activity"/>
    <property type="evidence" value="ECO:0007669"/>
    <property type="project" value="UniProtKB-KW"/>
</dbReference>
<dbReference type="InterPro" id="IPR002347">
    <property type="entry name" value="SDR_fam"/>
</dbReference>
<dbReference type="PRINTS" id="PR00080">
    <property type="entry name" value="SDRFAMILY"/>
</dbReference>
<dbReference type="AlphaFoldDB" id="A0A0C3FPR3"/>
<evidence type="ECO:0000256" key="1">
    <source>
        <dbReference type="ARBA" id="ARBA00006484"/>
    </source>
</evidence>
<keyword evidence="5" id="KW-1185">Reference proteome</keyword>
<dbReference type="HOGENOM" id="CLU_010194_2_9_1"/>
<dbReference type="OrthoDB" id="1274115at2759"/>
<organism evidence="4 5">
    <name type="scientific">Piloderma croceum (strain F 1598)</name>
    <dbReference type="NCBI Taxonomy" id="765440"/>
    <lineage>
        <taxon>Eukaryota</taxon>
        <taxon>Fungi</taxon>
        <taxon>Dikarya</taxon>
        <taxon>Basidiomycota</taxon>
        <taxon>Agaricomycotina</taxon>
        <taxon>Agaricomycetes</taxon>
        <taxon>Agaricomycetidae</taxon>
        <taxon>Atheliales</taxon>
        <taxon>Atheliaceae</taxon>
        <taxon>Piloderma</taxon>
    </lineage>
</organism>
<dbReference type="STRING" id="765440.A0A0C3FPR3"/>
<dbReference type="SUPFAM" id="SSF51735">
    <property type="entry name" value="NAD(P)-binding Rossmann-fold domains"/>
    <property type="match status" value="1"/>
</dbReference>
<dbReference type="Proteomes" id="UP000054166">
    <property type="component" value="Unassembled WGS sequence"/>
</dbReference>
<dbReference type="CDD" id="cd05374">
    <property type="entry name" value="17beta-HSD-like_SDR_c"/>
    <property type="match status" value="1"/>
</dbReference>
<gene>
    <name evidence="4" type="ORF">PILCRDRAFT_8866</name>
</gene>
<keyword evidence="2" id="KW-0560">Oxidoreductase</keyword>
<evidence type="ECO:0000313" key="5">
    <source>
        <dbReference type="Proteomes" id="UP000054166"/>
    </source>
</evidence>
<proteinExistence type="inferred from homology"/>
<dbReference type="EMBL" id="KN833000">
    <property type="protein sequence ID" value="KIM81166.1"/>
    <property type="molecule type" value="Genomic_DNA"/>
</dbReference>
<sequence length="287" mass="30886">MAEEASPKVWFITGCSSGFGRRLVSSALARGDRVIATARKVEDIKVAPSPNLRVLQLDVTAGFEILKAKLDEAAKIWGQIDVVVNNAGVGYPALLEEGGSSLLEKQFRTNVFGLLDVTNAALPHLRASKSGTVVIVGSRSAYRTEIPGLGPYSASKAAAHTIGETLSVELAPFSIKVLIVAPGAFRTEGIYGQTFFTSNPIPAYDDLREITIQRFSSVAGSQKGDPDKAMEVVVDVVRGEGKAKGRPWPLYLALGDDADANIRQRSMNLLKHMDQWGDVIKSVNFDE</sequence>
<dbReference type="PANTHER" id="PTHR43976">
    <property type="entry name" value="SHORT CHAIN DEHYDROGENASE"/>
    <property type="match status" value="1"/>
</dbReference>
<evidence type="ECO:0000256" key="3">
    <source>
        <dbReference type="RuleBase" id="RU000363"/>
    </source>
</evidence>
<dbReference type="InParanoid" id="A0A0C3FPR3"/>
<reference evidence="5" key="2">
    <citation type="submission" date="2015-01" db="EMBL/GenBank/DDBJ databases">
        <title>Evolutionary Origins and Diversification of the Mycorrhizal Mutualists.</title>
        <authorList>
            <consortium name="DOE Joint Genome Institute"/>
            <consortium name="Mycorrhizal Genomics Consortium"/>
            <person name="Kohler A."/>
            <person name="Kuo A."/>
            <person name="Nagy L.G."/>
            <person name="Floudas D."/>
            <person name="Copeland A."/>
            <person name="Barry K.W."/>
            <person name="Cichocki N."/>
            <person name="Veneault-Fourrey C."/>
            <person name="LaButti K."/>
            <person name="Lindquist E.A."/>
            <person name="Lipzen A."/>
            <person name="Lundell T."/>
            <person name="Morin E."/>
            <person name="Murat C."/>
            <person name="Riley R."/>
            <person name="Ohm R."/>
            <person name="Sun H."/>
            <person name="Tunlid A."/>
            <person name="Henrissat B."/>
            <person name="Grigoriev I.V."/>
            <person name="Hibbett D.S."/>
            <person name="Martin F."/>
        </authorList>
    </citation>
    <scope>NUCLEOTIDE SEQUENCE [LARGE SCALE GENOMIC DNA]</scope>
    <source>
        <strain evidence="5">F 1598</strain>
    </source>
</reference>
<name>A0A0C3FPR3_PILCF</name>
<accession>A0A0C3FPR3</accession>